<keyword evidence="1" id="KW-0145">Chemotaxis</keyword>
<protein>
    <recommendedName>
        <fullName evidence="1">Taxis protein CheF</fullName>
    </recommendedName>
</protein>
<dbReference type="PIRSF" id="PIRSF026802">
    <property type="entry name" value="UCP026802"/>
    <property type="match status" value="1"/>
</dbReference>
<dbReference type="OrthoDB" id="227825at2157"/>
<dbReference type="PANTHER" id="PTHR42201">
    <property type="entry name" value="TAXIS PROTEIN"/>
    <property type="match status" value="1"/>
</dbReference>
<dbReference type="Proteomes" id="UP000198902">
    <property type="component" value="Unassembled WGS sequence"/>
</dbReference>
<evidence type="ECO:0000313" key="3">
    <source>
        <dbReference type="Proteomes" id="UP000198902"/>
    </source>
</evidence>
<comment type="subunit">
    <text evidence="1">Interacts with chemotaxis (Che) proteins as well as flagella accessory (Fla) proteins.</text>
</comment>
<gene>
    <name evidence="2" type="ORF">BN996_01773</name>
</gene>
<dbReference type="GO" id="GO:0006935">
    <property type="term" value="P:chemotaxis"/>
    <property type="evidence" value="ECO:0007669"/>
    <property type="project" value="UniProtKB-UniRule"/>
</dbReference>
<sequence>MKPGEQKLGDTRGRFLQVVKNGREMHDVDWTSGRILLSNRRLILAGTGGKRTIQLSKIQEFGGRYDVNQRIATVSDYFSVHIPSGVVLLAPVDYDEFETDFFGALLNTEQFLARHPAVAGGVVQNTEWEKSRLKVETEAVSMATVGGKFVEIRLDDIGDVKTGERTIVDEHRSVIEVEHSDDEGTSLQTYISGSDRAISFLYTLLREGEELSETSIDLSETDKQVLTALYSGVSPFDIPNFLGLDVDEVEELFQRLIDHNVVEEIRVRHEVQLNARGRSIASDAINEQ</sequence>
<dbReference type="AlphaFoldDB" id="A0A0D6JQW0"/>
<keyword evidence="3" id="KW-1185">Reference proteome</keyword>
<comment type="function">
    <text evidence="1">Involved in taxis signal transduction.</text>
</comment>
<proteinExistence type="predicted"/>
<organism evidence="2 3">
    <name type="scientific">Haloferax massiliensis</name>
    <dbReference type="NCBI Taxonomy" id="1476858"/>
    <lineage>
        <taxon>Archaea</taxon>
        <taxon>Methanobacteriati</taxon>
        <taxon>Methanobacteriota</taxon>
        <taxon>Stenosarchaea group</taxon>
        <taxon>Halobacteria</taxon>
        <taxon>Halobacteriales</taxon>
        <taxon>Haloferacaceae</taxon>
        <taxon>Haloferax</taxon>
    </lineage>
</organism>
<accession>A0A0D6JQW0</accession>
<dbReference type="RefSeq" id="WP_004970794.1">
    <property type="nucleotide sequence ID" value="NZ_CABLRR010000002.1"/>
</dbReference>
<reference evidence="3" key="1">
    <citation type="submission" date="2015-03" db="EMBL/GenBank/DDBJ databases">
        <authorList>
            <person name="Urmite Genomes"/>
        </authorList>
    </citation>
    <scope>NUCLEOTIDE SEQUENCE [LARGE SCALE GENOMIC DNA]</scope>
    <source>
        <strain evidence="3">Arc-Hr</strain>
    </source>
</reference>
<dbReference type="PANTHER" id="PTHR42201:SF1">
    <property type="entry name" value="TAXIS PROTEIN"/>
    <property type="match status" value="1"/>
</dbReference>
<dbReference type="Pfam" id="PF04283">
    <property type="entry name" value="CheF-arch"/>
    <property type="match status" value="1"/>
</dbReference>
<name>A0A0D6JQW0_9EURY</name>
<dbReference type="EMBL" id="CSTE01000002">
    <property type="protein sequence ID" value="CQR50296.1"/>
    <property type="molecule type" value="Genomic_DNA"/>
</dbReference>
<evidence type="ECO:0000313" key="2">
    <source>
        <dbReference type="EMBL" id="CQR50296.1"/>
    </source>
</evidence>
<evidence type="ECO:0000256" key="1">
    <source>
        <dbReference type="PIRNR" id="PIRNR026802"/>
    </source>
</evidence>
<dbReference type="InterPro" id="IPR007381">
    <property type="entry name" value="CheF1/F2"/>
</dbReference>